<evidence type="ECO:0000313" key="2">
    <source>
        <dbReference type="Proteomes" id="UP000061432"/>
    </source>
</evidence>
<sequence>MKKAIVRTARFAWGGWAGPGPVAGTADASGPTLPTDGSIEDWARLGGGLASTHPDLLSGHGGIVTDEYATGCPGHVVPPSP</sequence>
<dbReference type="KEGG" id="maqu:Maq22A_1p36915"/>
<geneLocation type="plasmid" evidence="2">
    <name>pMaq22A_1p DNA</name>
</geneLocation>
<dbReference type="RefSeq" id="WP_060850609.1">
    <property type="nucleotide sequence ID" value="NZ_AP014705.1"/>
</dbReference>
<reference evidence="1 2" key="1">
    <citation type="journal article" date="2015" name="Genome Announc.">
        <title>Complete Genome Sequence of Methylobacterium aquaticum Strain 22A, Isolated from Racomitrium japonicum Moss.</title>
        <authorList>
            <person name="Tani A."/>
            <person name="Ogura Y."/>
            <person name="Hayashi T."/>
            <person name="Kimbara K."/>
        </authorList>
    </citation>
    <scope>NUCLEOTIDE SEQUENCE [LARGE SCALE GENOMIC DNA]</scope>
    <source>
        <strain evidence="1 2">MA-22A</strain>
        <plasmid evidence="2">Plasmid pMaq22A_1p DNA</plasmid>
    </source>
</reference>
<organism evidence="1 2">
    <name type="scientific">Methylobacterium aquaticum</name>
    <dbReference type="NCBI Taxonomy" id="270351"/>
    <lineage>
        <taxon>Bacteria</taxon>
        <taxon>Pseudomonadati</taxon>
        <taxon>Pseudomonadota</taxon>
        <taxon>Alphaproteobacteria</taxon>
        <taxon>Hyphomicrobiales</taxon>
        <taxon>Methylobacteriaceae</taxon>
        <taxon>Methylobacterium</taxon>
    </lineage>
</organism>
<proteinExistence type="predicted"/>
<dbReference type="Proteomes" id="UP000061432">
    <property type="component" value="Plasmid pMaq22A_1p"/>
</dbReference>
<dbReference type="EMBL" id="AP014705">
    <property type="protein sequence ID" value="BAQ49576.1"/>
    <property type="molecule type" value="Genomic_DNA"/>
</dbReference>
<accession>A0A0C6F9V4</accession>
<dbReference type="OrthoDB" id="7997234at2"/>
<evidence type="ECO:0000313" key="1">
    <source>
        <dbReference type="EMBL" id="BAQ49576.1"/>
    </source>
</evidence>
<protein>
    <submittedName>
        <fullName evidence="1">Uncharacterized protein</fullName>
    </submittedName>
</protein>
<gene>
    <name evidence="1" type="ORF">Maq22A_1p36915</name>
</gene>
<dbReference type="AlphaFoldDB" id="A0A0C6F9V4"/>
<dbReference type="PATRIC" id="fig|270351.10.peg.6659"/>
<name>A0A0C6F9V4_9HYPH</name>
<keyword evidence="1" id="KW-0614">Plasmid</keyword>
<reference evidence="2" key="2">
    <citation type="submission" date="2015-01" db="EMBL/GenBank/DDBJ databases">
        <title>Complete genome sequence of Methylobacterium aquaticum strain 22A.</title>
        <authorList>
            <person name="Tani A."/>
            <person name="Ogura Y."/>
            <person name="Hayashi T."/>
        </authorList>
    </citation>
    <scope>NUCLEOTIDE SEQUENCE [LARGE SCALE GENOMIC DNA]</scope>
    <source>
        <strain evidence="2">MA-22A</strain>
        <plasmid evidence="2">Plasmid pMaq22A_1p DNA</plasmid>
    </source>
</reference>